<evidence type="ECO:0000256" key="1">
    <source>
        <dbReference type="ARBA" id="ARBA00023015"/>
    </source>
</evidence>
<feature type="domain" description="HTH tetR-type" evidence="5">
    <location>
        <begin position="1"/>
        <end position="61"/>
    </location>
</feature>
<name>A0A2N7WQD0_9BURK</name>
<keyword evidence="3" id="KW-0804">Transcription</keyword>
<dbReference type="SUPFAM" id="SSF48498">
    <property type="entry name" value="Tetracyclin repressor-like, C-terminal domain"/>
    <property type="match status" value="1"/>
</dbReference>
<evidence type="ECO:0000256" key="3">
    <source>
        <dbReference type="ARBA" id="ARBA00023163"/>
    </source>
</evidence>
<dbReference type="InterPro" id="IPR001647">
    <property type="entry name" value="HTH_TetR"/>
</dbReference>
<comment type="caution">
    <text evidence="6">The sequence shown here is derived from an EMBL/GenBank/DDBJ whole genome shotgun (WGS) entry which is preliminary data.</text>
</comment>
<organism evidence="6 7">
    <name type="scientific">Trinickia symbiotica</name>
    <dbReference type="NCBI Taxonomy" id="863227"/>
    <lineage>
        <taxon>Bacteria</taxon>
        <taxon>Pseudomonadati</taxon>
        <taxon>Pseudomonadota</taxon>
        <taxon>Betaproteobacteria</taxon>
        <taxon>Burkholderiales</taxon>
        <taxon>Burkholderiaceae</taxon>
        <taxon>Trinickia</taxon>
    </lineage>
</organism>
<dbReference type="Pfam" id="PF00440">
    <property type="entry name" value="TetR_N"/>
    <property type="match status" value="1"/>
</dbReference>
<sequence length="186" mass="21161">MGKREDIIEATKELLWQKGYEATSPRDIQDRSHAGQGSFYHHFLSKQALARVAIDEMVDERIADFEAAMRRPESFGERLISYLAQNKRPMLGCRIGRLVWDAAIESDELREPMNRYFKHLEKRLIQILKAEQADGHIKLKMPAEQITLLIIASVQGGFAVSRAMKTARTADLRVALQSLLALALEN</sequence>
<dbReference type="PANTHER" id="PTHR47506">
    <property type="entry name" value="TRANSCRIPTIONAL REGULATORY PROTEIN"/>
    <property type="match status" value="1"/>
</dbReference>
<dbReference type="GO" id="GO:0003677">
    <property type="term" value="F:DNA binding"/>
    <property type="evidence" value="ECO:0007669"/>
    <property type="project" value="UniProtKB-UniRule"/>
</dbReference>
<evidence type="ECO:0000313" key="7">
    <source>
        <dbReference type="Proteomes" id="UP000235777"/>
    </source>
</evidence>
<gene>
    <name evidence="6" type="ORF">C0Z20_27840</name>
</gene>
<dbReference type="InterPro" id="IPR011075">
    <property type="entry name" value="TetR_C"/>
</dbReference>
<dbReference type="PANTHER" id="PTHR47506:SF3">
    <property type="entry name" value="HTH-TYPE TRANSCRIPTIONAL REGULATOR LMRA"/>
    <property type="match status" value="1"/>
</dbReference>
<dbReference type="OrthoDB" id="9809772at2"/>
<dbReference type="AlphaFoldDB" id="A0A2N7WQD0"/>
<dbReference type="PRINTS" id="PR00455">
    <property type="entry name" value="HTHTETR"/>
</dbReference>
<reference evidence="6 7" key="1">
    <citation type="submission" date="2018-01" db="EMBL/GenBank/DDBJ databases">
        <title>Whole genome analyses suggest that Burkholderia sensu lato contains two further novel genera in the rhizoxinica-symbiotica group Mycetohabitans gen. nov., and Trinickia gen. nov.: implications for the evolution of diazotrophy and nodulation in the Burkholderiaceae.</title>
        <authorList>
            <person name="Estrada-de los Santos P."/>
            <person name="Palmer M."/>
            <person name="Chavez-Ramirez B."/>
            <person name="Beukes C."/>
            <person name="Steenkamp E.T."/>
            <person name="Hirsch A.M."/>
            <person name="Manyaka P."/>
            <person name="Maluk M."/>
            <person name="Lafos M."/>
            <person name="Crook M."/>
            <person name="Gross E."/>
            <person name="Simon M.F."/>
            <person name="Bueno dos Reis Junior F."/>
            <person name="Poole P.S."/>
            <person name="Venter S.N."/>
            <person name="James E.K."/>
        </authorList>
    </citation>
    <scope>NUCLEOTIDE SEQUENCE [LARGE SCALE GENOMIC DNA]</scope>
    <source>
        <strain evidence="6 7">JPY 581</strain>
    </source>
</reference>
<dbReference type="Pfam" id="PF16925">
    <property type="entry name" value="TetR_C_13"/>
    <property type="match status" value="1"/>
</dbReference>
<dbReference type="Gene3D" id="1.10.357.10">
    <property type="entry name" value="Tetracycline Repressor, domain 2"/>
    <property type="match status" value="1"/>
</dbReference>
<accession>A0A2N7WQD0</accession>
<keyword evidence="7" id="KW-1185">Reference proteome</keyword>
<feature type="DNA-binding region" description="H-T-H motif" evidence="4">
    <location>
        <begin position="24"/>
        <end position="43"/>
    </location>
</feature>
<evidence type="ECO:0000259" key="5">
    <source>
        <dbReference type="PROSITE" id="PS50977"/>
    </source>
</evidence>
<dbReference type="Proteomes" id="UP000235777">
    <property type="component" value="Unassembled WGS sequence"/>
</dbReference>
<dbReference type="PROSITE" id="PS50977">
    <property type="entry name" value="HTH_TETR_2"/>
    <property type="match status" value="1"/>
</dbReference>
<keyword evidence="1" id="KW-0805">Transcription regulation</keyword>
<evidence type="ECO:0000313" key="6">
    <source>
        <dbReference type="EMBL" id="PMS31643.1"/>
    </source>
</evidence>
<dbReference type="STRING" id="863227.GCA_000373005_04147"/>
<dbReference type="EMBL" id="PNYC01000025">
    <property type="protein sequence ID" value="PMS31643.1"/>
    <property type="molecule type" value="Genomic_DNA"/>
</dbReference>
<dbReference type="InterPro" id="IPR009057">
    <property type="entry name" value="Homeodomain-like_sf"/>
</dbReference>
<dbReference type="RefSeq" id="WP_018442744.1">
    <property type="nucleotide sequence ID" value="NZ_KB890191.1"/>
</dbReference>
<evidence type="ECO:0000256" key="4">
    <source>
        <dbReference type="PROSITE-ProRule" id="PRU00335"/>
    </source>
</evidence>
<keyword evidence="2 4" id="KW-0238">DNA-binding</keyword>
<protein>
    <submittedName>
        <fullName evidence="6">TetR/AcrR family transcriptional regulator</fullName>
    </submittedName>
</protein>
<dbReference type="SUPFAM" id="SSF46689">
    <property type="entry name" value="Homeodomain-like"/>
    <property type="match status" value="1"/>
</dbReference>
<dbReference type="InterPro" id="IPR036271">
    <property type="entry name" value="Tet_transcr_reg_TetR-rel_C_sf"/>
</dbReference>
<proteinExistence type="predicted"/>
<evidence type="ECO:0000256" key="2">
    <source>
        <dbReference type="ARBA" id="ARBA00023125"/>
    </source>
</evidence>